<sequence>MLNHLPKVYRDSPDFQEACRVEGKIWDRLDLAIENVLDNTFIDTATWGLSVMENELSIPVDLSKPLDHRRSMLKARKRGSGTLSAKLIKSVAESFQHGSVQVQPIQGQSKFLITFNDVFGVPENLEDMKIALRKILPGHRIVEFQFRYLLIRDVNAMTIAQLESTPLNKFAGGA</sequence>
<keyword evidence="2" id="KW-1185">Reference proteome</keyword>
<dbReference type="EMBL" id="MAMP01000012">
    <property type="protein sequence ID" value="OES45880.1"/>
    <property type="molecule type" value="Genomic_DNA"/>
</dbReference>
<dbReference type="Proteomes" id="UP000095658">
    <property type="component" value="Unassembled WGS sequence"/>
</dbReference>
<evidence type="ECO:0008006" key="3">
    <source>
        <dbReference type="Google" id="ProtNLM"/>
    </source>
</evidence>
<dbReference type="AlphaFoldDB" id="A0A1E7DS35"/>
<dbReference type="InterPro" id="IPR018755">
    <property type="entry name" value="Phage_Mu_Gp48"/>
</dbReference>
<protein>
    <recommendedName>
        <fullName evidence="3">Phage portal protein</fullName>
    </recommendedName>
</protein>
<evidence type="ECO:0000313" key="2">
    <source>
        <dbReference type="Proteomes" id="UP000095658"/>
    </source>
</evidence>
<reference evidence="1 2" key="1">
    <citation type="submission" date="2016-06" db="EMBL/GenBank/DDBJ databases">
        <title>Domibacillus iocasae genome sequencing.</title>
        <authorList>
            <person name="Verma A."/>
            <person name="Pal Y."/>
            <person name="Ojha A.K."/>
            <person name="Krishnamurthi S."/>
        </authorList>
    </citation>
    <scope>NUCLEOTIDE SEQUENCE [LARGE SCALE GENOMIC DNA]</scope>
    <source>
        <strain evidence="1 2">DSM 29979</strain>
    </source>
</reference>
<name>A0A1E7DS35_9BACI</name>
<accession>A0A1E7DS35</accession>
<dbReference type="Pfam" id="PF10076">
    <property type="entry name" value="Phage_Mu_Gp48"/>
    <property type="match status" value="1"/>
</dbReference>
<gene>
    <name evidence="1" type="ORF">BA724_03070</name>
</gene>
<evidence type="ECO:0000313" key="1">
    <source>
        <dbReference type="EMBL" id="OES45880.1"/>
    </source>
</evidence>
<dbReference type="STRING" id="1714016.BA724_03070"/>
<organism evidence="1 2">
    <name type="scientific">Domibacillus iocasae</name>
    <dbReference type="NCBI Taxonomy" id="1714016"/>
    <lineage>
        <taxon>Bacteria</taxon>
        <taxon>Bacillati</taxon>
        <taxon>Bacillota</taxon>
        <taxon>Bacilli</taxon>
        <taxon>Bacillales</taxon>
        <taxon>Bacillaceae</taxon>
        <taxon>Domibacillus</taxon>
    </lineage>
</organism>
<proteinExistence type="predicted"/>
<comment type="caution">
    <text evidence="1">The sequence shown here is derived from an EMBL/GenBank/DDBJ whole genome shotgun (WGS) entry which is preliminary data.</text>
</comment>